<dbReference type="Gene3D" id="2.40.320.10">
    <property type="entry name" value="Hypothetical Protein Pfu-838710-001"/>
    <property type="match status" value="1"/>
</dbReference>
<dbReference type="Proteomes" id="UP001060414">
    <property type="component" value="Chromosome"/>
</dbReference>
<keyword evidence="3" id="KW-1185">Reference proteome</keyword>
<dbReference type="RefSeq" id="WP_260749308.1">
    <property type="nucleotide sequence ID" value="NZ_CP092109.1"/>
</dbReference>
<dbReference type="InterPro" id="IPR023577">
    <property type="entry name" value="CYTH_domain"/>
</dbReference>
<evidence type="ECO:0000259" key="1">
    <source>
        <dbReference type="PROSITE" id="PS51707"/>
    </source>
</evidence>
<dbReference type="EMBL" id="CP092109">
    <property type="protein sequence ID" value="UWZ80941.1"/>
    <property type="molecule type" value="Genomic_DNA"/>
</dbReference>
<dbReference type="SUPFAM" id="SSF55154">
    <property type="entry name" value="CYTH-like phosphatases"/>
    <property type="match status" value="1"/>
</dbReference>
<accession>A0ABY5ZPB2</accession>
<evidence type="ECO:0000313" key="2">
    <source>
        <dbReference type="EMBL" id="UWZ80941.1"/>
    </source>
</evidence>
<dbReference type="PIRSF" id="PIRSF016487">
    <property type="entry name" value="CYTH_UCP016487"/>
    <property type="match status" value="1"/>
</dbReference>
<reference evidence="2" key="1">
    <citation type="journal article" date="2022" name="Environ. Microbiol.">
        <title>Geoalkalibacter halelectricus SAP #1 sp. nov. possessing extracellular electron transfer and mineral#reducing capabilities from a haloalkaline environment.</title>
        <authorList>
            <person name="Yadav S."/>
            <person name="Singh R."/>
            <person name="Sundharam S.S."/>
            <person name="Chaudhary S."/>
            <person name="Krishnamurthi S."/>
            <person name="Patil S.A."/>
        </authorList>
    </citation>
    <scope>NUCLEOTIDE SEQUENCE</scope>
    <source>
        <strain evidence="2">SAP-1</strain>
    </source>
</reference>
<dbReference type="InterPro" id="IPR033469">
    <property type="entry name" value="CYTH-like_dom_sf"/>
</dbReference>
<dbReference type="Pfam" id="PF01928">
    <property type="entry name" value="CYTH"/>
    <property type="match status" value="1"/>
</dbReference>
<organism evidence="2 3">
    <name type="scientific">Geoalkalibacter halelectricus</name>
    <dbReference type="NCBI Taxonomy" id="2847045"/>
    <lineage>
        <taxon>Bacteria</taxon>
        <taxon>Pseudomonadati</taxon>
        <taxon>Thermodesulfobacteriota</taxon>
        <taxon>Desulfuromonadia</taxon>
        <taxon>Desulfuromonadales</taxon>
        <taxon>Geoalkalibacteraceae</taxon>
        <taxon>Geoalkalibacter</taxon>
    </lineage>
</organism>
<dbReference type="CDD" id="cd07891">
    <property type="entry name" value="CYTH-like_CthTTM-like_1"/>
    <property type="match status" value="1"/>
</dbReference>
<dbReference type="SMART" id="SM01118">
    <property type="entry name" value="CYTH"/>
    <property type="match status" value="1"/>
</dbReference>
<dbReference type="PANTHER" id="PTHR40114:SF1">
    <property type="entry name" value="SLR0698 PROTEIN"/>
    <property type="match status" value="1"/>
</dbReference>
<dbReference type="PANTHER" id="PTHR40114">
    <property type="entry name" value="SLR0698 PROTEIN"/>
    <property type="match status" value="1"/>
</dbReference>
<dbReference type="PROSITE" id="PS51707">
    <property type="entry name" value="CYTH"/>
    <property type="match status" value="1"/>
</dbReference>
<name>A0ABY5ZPB2_9BACT</name>
<sequence length="159" mass="17911">MGVEIERKFLLRNDEWRAAVVSHSRLRQGFLSTDPHRTLRVRLAADIGTLTVKGLTRGAARLEYEYPIPAADAEAMLDNLCLRPLIEKTRYLVPYGGLTWEIDVFCGDNEGLVVAEVELQDEAQTIALPPWVGAEVTGDPRYYNANLIRRPFSTWAHSS</sequence>
<proteinExistence type="predicted"/>
<protein>
    <submittedName>
        <fullName evidence="2">CYTH domain-containing protein</fullName>
    </submittedName>
</protein>
<feature type="domain" description="CYTH" evidence="1">
    <location>
        <begin position="2"/>
        <end position="149"/>
    </location>
</feature>
<gene>
    <name evidence="2" type="ORF">L9S41_05930</name>
</gene>
<evidence type="ECO:0000313" key="3">
    <source>
        <dbReference type="Proteomes" id="UP001060414"/>
    </source>
</evidence>
<dbReference type="InterPro" id="IPR012042">
    <property type="entry name" value="NeuTTM/CthTTM-like"/>
</dbReference>